<protein>
    <submittedName>
        <fullName evidence="3">Uncharacterized protein</fullName>
    </submittedName>
</protein>
<dbReference type="EMBL" id="SDAQ01000033">
    <property type="protein sequence ID" value="KAI3553088.1"/>
    <property type="molecule type" value="Genomic_DNA"/>
</dbReference>
<accession>A0A9P9XFY7</accession>
<feature type="transmembrane region" description="Helical" evidence="2">
    <location>
        <begin position="14"/>
        <end position="40"/>
    </location>
</feature>
<evidence type="ECO:0000313" key="4">
    <source>
        <dbReference type="Proteomes" id="UP001056436"/>
    </source>
</evidence>
<dbReference type="OrthoDB" id="4793570at2759"/>
<reference evidence="3" key="1">
    <citation type="submission" date="2019-01" db="EMBL/GenBank/DDBJ databases">
        <title>Colletotrichum abscissum LGMF1257.</title>
        <authorList>
            <person name="Baroncelli R."/>
        </authorList>
    </citation>
    <scope>NUCLEOTIDE SEQUENCE</scope>
    <source>
        <strain evidence="3">Ca142</strain>
    </source>
</reference>
<keyword evidence="2" id="KW-0812">Transmembrane</keyword>
<keyword evidence="2" id="KW-1133">Transmembrane helix</keyword>
<feature type="region of interest" description="Disordered" evidence="1">
    <location>
        <begin position="49"/>
        <end position="69"/>
    </location>
</feature>
<gene>
    <name evidence="3" type="ORF">CABS02_06648</name>
</gene>
<evidence type="ECO:0000256" key="1">
    <source>
        <dbReference type="SAM" id="MobiDB-lite"/>
    </source>
</evidence>
<comment type="caution">
    <text evidence="3">The sequence shown here is derived from an EMBL/GenBank/DDBJ whole genome shotgun (WGS) entry which is preliminary data.</text>
</comment>
<keyword evidence="4" id="KW-1185">Reference proteome</keyword>
<evidence type="ECO:0000313" key="3">
    <source>
        <dbReference type="EMBL" id="KAI3553088.1"/>
    </source>
</evidence>
<keyword evidence="2" id="KW-0472">Membrane</keyword>
<dbReference type="Proteomes" id="UP001056436">
    <property type="component" value="Unassembled WGS sequence"/>
</dbReference>
<sequence length="69" mass="8092">MDRSLDQWDEISPLLRFLVVIGVVETLATIFYFCVTLWCLARHKRTIDDENPPIRTKESRDVHGGKYRA</sequence>
<dbReference type="AlphaFoldDB" id="A0A9P9XFY7"/>
<name>A0A9P9XFY7_9PEZI</name>
<organism evidence="3 4">
    <name type="scientific">Colletotrichum abscissum</name>
    <dbReference type="NCBI Taxonomy" id="1671311"/>
    <lineage>
        <taxon>Eukaryota</taxon>
        <taxon>Fungi</taxon>
        <taxon>Dikarya</taxon>
        <taxon>Ascomycota</taxon>
        <taxon>Pezizomycotina</taxon>
        <taxon>Sordariomycetes</taxon>
        <taxon>Hypocreomycetidae</taxon>
        <taxon>Glomerellales</taxon>
        <taxon>Glomerellaceae</taxon>
        <taxon>Colletotrichum</taxon>
        <taxon>Colletotrichum acutatum species complex</taxon>
    </lineage>
</organism>
<evidence type="ECO:0000256" key="2">
    <source>
        <dbReference type="SAM" id="Phobius"/>
    </source>
</evidence>
<proteinExistence type="predicted"/>
<feature type="compositionally biased region" description="Basic and acidic residues" evidence="1">
    <location>
        <begin position="55"/>
        <end position="69"/>
    </location>
</feature>